<dbReference type="Proteomes" id="UP000821837">
    <property type="component" value="Chromosome 6"/>
</dbReference>
<gene>
    <name evidence="2" type="ORF">HPB52_024076</name>
</gene>
<reference evidence="2" key="1">
    <citation type="journal article" date="2020" name="Cell">
        <title>Large-Scale Comparative Analyses of Tick Genomes Elucidate Their Genetic Diversity and Vector Capacities.</title>
        <authorList>
            <consortium name="Tick Genome and Microbiome Consortium (TIGMIC)"/>
            <person name="Jia N."/>
            <person name="Wang J."/>
            <person name="Shi W."/>
            <person name="Du L."/>
            <person name="Sun Y."/>
            <person name="Zhan W."/>
            <person name="Jiang J.F."/>
            <person name="Wang Q."/>
            <person name="Zhang B."/>
            <person name="Ji P."/>
            <person name="Bell-Sakyi L."/>
            <person name="Cui X.M."/>
            <person name="Yuan T.T."/>
            <person name="Jiang B.G."/>
            <person name="Yang W.F."/>
            <person name="Lam T.T."/>
            <person name="Chang Q.C."/>
            <person name="Ding S.J."/>
            <person name="Wang X.J."/>
            <person name="Zhu J.G."/>
            <person name="Ruan X.D."/>
            <person name="Zhao L."/>
            <person name="Wei J.T."/>
            <person name="Ye R.Z."/>
            <person name="Que T.C."/>
            <person name="Du C.H."/>
            <person name="Zhou Y.H."/>
            <person name="Cheng J.X."/>
            <person name="Dai P.F."/>
            <person name="Guo W.B."/>
            <person name="Han X.H."/>
            <person name="Huang E.J."/>
            <person name="Li L.F."/>
            <person name="Wei W."/>
            <person name="Gao Y.C."/>
            <person name="Liu J.Z."/>
            <person name="Shao H.Z."/>
            <person name="Wang X."/>
            <person name="Wang C.C."/>
            <person name="Yang T.C."/>
            <person name="Huo Q.B."/>
            <person name="Li W."/>
            <person name="Chen H.Y."/>
            <person name="Chen S.E."/>
            <person name="Zhou L.G."/>
            <person name="Ni X.B."/>
            <person name="Tian J.H."/>
            <person name="Sheng Y."/>
            <person name="Liu T."/>
            <person name="Pan Y.S."/>
            <person name="Xia L.Y."/>
            <person name="Li J."/>
            <person name="Zhao F."/>
            <person name="Cao W.C."/>
        </authorList>
    </citation>
    <scope>NUCLEOTIDE SEQUENCE</scope>
    <source>
        <strain evidence="2">Rsan-2018</strain>
    </source>
</reference>
<evidence type="ECO:0000313" key="2">
    <source>
        <dbReference type="EMBL" id="KAH7948519.1"/>
    </source>
</evidence>
<dbReference type="AlphaFoldDB" id="A0A9D4PPG9"/>
<dbReference type="Pfam" id="PF25033">
    <property type="entry name" value="VPS13_M"/>
    <property type="match status" value="1"/>
</dbReference>
<keyword evidence="3" id="KW-1185">Reference proteome</keyword>
<dbReference type="VEuPathDB" id="VectorBase:RSAN_032819"/>
<comment type="caution">
    <text evidence="2">The sequence shown here is derived from an EMBL/GenBank/DDBJ whole genome shotgun (WGS) entry which is preliminary data.</text>
</comment>
<dbReference type="InterPro" id="IPR026847">
    <property type="entry name" value="VPS13"/>
</dbReference>
<protein>
    <recommendedName>
        <fullName evidence="1">VPS13-like middle region domain-containing protein</fullName>
    </recommendedName>
</protein>
<evidence type="ECO:0000259" key="1">
    <source>
        <dbReference type="Pfam" id="PF25033"/>
    </source>
</evidence>
<feature type="domain" description="VPS13-like middle region" evidence="1">
    <location>
        <begin position="2"/>
        <end position="340"/>
    </location>
</feature>
<accession>A0A9D4PPG9</accession>
<dbReference type="InterPro" id="IPR056747">
    <property type="entry name" value="VPS13-like_M"/>
</dbReference>
<dbReference type="PANTHER" id="PTHR16166">
    <property type="entry name" value="VACUOLAR PROTEIN SORTING-ASSOCIATED PROTEIN VPS13"/>
    <property type="match status" value="1"/>
</dbReference>
<sequence length="403" mass="43741">MLELCIDIHAPTVLVPQKSDSPNLLVLSLGDLSIENFFKEISVGPKPDYVDNILVRLSSLHMTRAIILLDGSTQPQESILEPVKLNIDIKRALTLFNRNFMEYEIRGAVDLVKVNIGQRDLSTIIAIFKENLEERGVIESHDQGSNLNGSCGPGLIVPLDAAVSTPLSPPLVVSSTPDPVKKLEHFLTSSVDVYKKSNAFFSLEGLHLALYTDTEDAQLSSPVRDPLHALSKLELEELTASLNLFSDQSLEVKCSLQSLLVQDTRTDSTLIHTRVVCSCAGGPDTVAAGISVSSPNMVDITYRETASGDATVDVLVAEMSLRVSVPYLLALAHFFCDALPPYSNVDLQLGTPGRLPSSGHHYWIIGAHCLGLSCSLVLQKPEIIFFADPRDHGSQVIALKVPA</sequence>
<evidence type="ECO:0000313" key="3">
    <source>
        <dbReference type="Proteomes" id="UP000821837"/>
    </source>
</evidence>
<name>A0A9D4PPG9_RHISA</name>
<dbReference type="EMBL" id="JABSTV010001252">
    <property type="protein sequence ID" value="KAH7948519.1"/>
    <property type="molecule type" value="Genomic_DNA"/>
</dbReference>
<dbReference type="PANTHER" id="PTHR16166:SF146">
    <property type="entry name" value="VACUOLAR PROTEIN SORTING-ASSOCIATED PROTEIN 13A-LIKE ISOFORM X1"/>
    <property type="match status" value="1"/>
</dbReference>
<dbReference type="GO" id="GO:0006623">
    <property type="term" value="P:protein targeting to vacuole"/>
    <property type="evidence" value="ECO:0007669"/>
    <property type="project" value="TreeGrafter"/>
</dbReference>
<reference evidence="2" key="2">
    <citation type="submission" date="2021-09" db="EMBL/GenBank/DDBJ databases">
        <authorList>
            <person name="Jia N."/>
            <person name="Wang J."/>
            <person name="Shi W."/>
            <person name="Du L."/>
            <person name="Sun Y."/>
            <person name="Zhan W."/>
            <person name="Jiang J."/>
            <person name="Wang Q."/>
            <person name="Zhang B."/>
            <person name="Ji P."/>
            <person name="Sakyi L.B."/>
            <person name="Cui X."/>
            <person name="Yuan T."/>
            <person name="Jiang B."/>
            <person name="Yang W."/>
            <person name="Lam T.T.-Y."/>
            <person name="Chang Q."/>
            <person name="Ding S."/>
            <person name="Wang X."/>
            <person name="Zhu J."/>
            <person name="Ruan X."/>
            <person name="Zhao L."/>
            <person name="Wei J."/>
            <person name="Que T."/>
            <person name="Du C."/>
            <person name="Cheng J."/>
            <person name="Dai P."/>
            <person name="Han X."/>
            <person name="Huang E."/>
            <person name="Gao Y."/>
            <person name="Liu J."/>
            <person name="Shao H."/>
            <person name="Ye R."/>
            <person name="Li L."/>
            <person name="Wei W."/>
            <person name="Wang X."/>
            <person name="Wang C."/>
            <person name="Huo Q."/>
            <person name="Li W."/>
            <person name="Guo W."/>
            <person name="Chen H."/>
            <person name="Chen S."/>
            <person name="Zhou L."/>
            <person name="Zhou L."/>
            <person name="Ni X."/>
            <person name="Tian J."/>
            <person name="Zhou Y."/>
            <person name="Sheng Y."/>
            <person name="Liu T."/>
            <person name="Pan Y."/>
            <person name="Xia L."/>
            <person name="Li J."/>
            <person name="Zhao F."/>
            <person name="Cao W."/>
        </authorList>
    </citation>
    <scope>NUCLEOTIDE SEQUENCE</scope>
    <source>
        <strain evidence="2">Rsan-2018</strain>
        <tissue evidence="2">Larvae</tissue>
    </source>
</reference>
<organism evidence="2 3">
    <name type="scientific">Rhipicephalus sanguineus</name>
    <name type="common">Brown dog tick</name>
    <name type="synonym">Ixodes sanguineus</name>
    <dbReference type="NCBI Taxonomy" id="34632"/>
    <lineage>
        <taxon>Eukaryota</taxon>
        <taxon>Metazoa</taxon>
        <taxon>Ecdysozoa</taxon>
        <taxon>Arthropoda</taxon>
        <taxon>Chelicerata</taxon>
        <taxon>Arachnida</taxon>
        <taxon>Acari</taxon>
        <taxon>Parasitiformes</taxon>
        <taxon>Ixodida</taxon>
        <taxon>Ixodoidea</taxon>
        <taxon>Ixodidae</taxon>
        <taxon>Rhipicephalinae</taxon>
        <taxon>Rhipicephalus</taxon>
        <taxon>Rhipicephalus</taxon>
    </lineage>
</organism>
<proteinExistence type="predicted"/>
<dbReference type="GO" id="GO:0045053">
    <property type="term" value="P:protein retention in Golgi apparatus"/>
    <property type="evidence" value="ECO:0007669"/>
    <property type="project" value="TreeGrafter"/>
</dbReference>